<sequence length="214" mass="25581">MHQSKFKKTGNIPFPWVVDILERLDHLLMTPAEELDILTFTSCIALLQNGWYVNYKNLTKFESQLPITQVVMQHLEILSCFRLRGLIGMTLFRLHEEITFRYSEEKIQEMHDDDSSEAEECDRVPSNEENEDIFVQENVERLPVIHHNARYKAAWSTDEETILLKIINDYRLKYTEIRQWKMLYRTYLAMCAEQMTPDRTFHAFRSACLRRIKE</sequence>
<dbReference type="EMBL" id="NSIT01000656">
    <property type="protein sequence ID" value="PJE77398.1"/>
    <property type="molecule type" value="Genomic_DNA"/>
</dbReference>
<comment type="caution">
    <text evidence="1">The sequence shown here is derived from an EMBL/GenBank/DDBJ whole genome shotgun (WGS) entry which is preliminary data.</text>
</comment>
<organism evidence="1">
    <name type="scientific">invertebrate metagenome</name>
    <dbReference type="NCBI Taxonomy" id="1711999"/>
    <lineage>
        <taxon>unclassified sequences</taxon>
        <taxon>metagenomes</taxon>
        <taxon>organismal metagenomes</taxon>
    </lineage>
</organism>
<name>A0A2H9T2G5_9ZZZZ</name>
<evidence type="ECO:0000313" key="1">
    <source>
        <dbReference type="EMBL" id="PJE77398.1"/>
    </source>
</evidence>
<protein>
    <submittedName>
        <fullName evidence="1">Uncharacterized protein</fullName>
    </submittedName>
</protein>
<reference evidence="1" key="1">
    <citation type="journal article" date="2017" name="Appl. Environ. Microbiol.">
        <title>Molecular characterization of an Endozoicomonas-like organism causing infection in king scallop Pecten maximus L.</title>
        <authorList>
            <person name="Cano I."/>
            <person name="van Aerle R."/>
            <person name="Ross S."/>
            <person name="Verner-Jeffreys D.W."/>
            <person name="Paley R.K."/>
            <person name="Rimmer G."/>
            <person name="Ryder D."/>
            <person name="Hooper P."/>
            <person name="Stone D."/>
            <person name="Feist S.W."/>
        </authorList>
    </citation>
    <scope>NUCLEOTIDE SEQUENCE</scope>
</reference>
<gene>
    <name evidence="1" type="ORF">CI610_03679</name>
</gene>
<proteinExistence type="predicted"/>
<accession>A0A2H9T2G5</accession>
<dbReference type="AlphaFoldDB" id="A0A2H9T2G5"/>